<comment type="function">
    <text evidence="5">Involved in the post-translational conjugation of arginine to the N-terminal aspartate or glutamate of a protein. This arginylation is required for degradation of the protein via the ubiquitin pathway.</text>
</comment>
<dbReference type="PANTHER" id="PTHR21367:SF1">
    <property type="entry name" value="ARGINYL-TRNA--PROTEIN TRANSFERASE 1"/>
    <property type="match status" value="1"/>
</dbReference>
<evidence type="ECO:0000313" key="9">
    <source>
        <dbReference type="Proteomes" id="UP000016924"/>
    </source>
</evidence>
<dbReference type="InterPro" id="IPR007472">
    <property type="entry name" value="N-end_Aminoacyl_Trfase_C"/>
</dbReference>
<protein>
    <recommendedName>
        <fullName evidence="5">Arginyl-tRNA--protein transferase 1</fullName>
        <shortName evidence="5">Arginyltransferase 1</shortName>
        <shortName evidence="5">R-transferase 1</shortName>
        <ecNumber evidence="5">2.3.2.8</ecNumber>
    </recommendedName>
    <alternativeName>
        <fullName evidence="5">Arginine-tRNA--protein transferase 1</fullName>
    </alternativeName>
</protein>
<dbReference type="eggNOG" id="KOG1193">
    <property type="taxonomic scope" value="Eukaryota"/>
</dbReference>
<dbReference type="EMBL" id="JH767592">
    <property type="protein sequence ID" value="EON68060.1"/>
    <property type="molecule type" value="Genomic_DNA"/>
</dbReference>
<dbReference type="Pfam" id="PF04377">
    <property type="entry name" value="ATE_C"/>
    <property type="match status" value="1"/>
</dbReference>
<evidence type="ECO:0000256" key="3">
    <source>
        <dbReference type="ARBA" id="ARBA00022786"/>
    </source>
</evidence>
<dbReference type="PANTHER" id="PTHR21367">
    <property type="entry name" value="ARGININE-TRNA-PROTEIN TRANSFERASE 1"/>
    <property type="match status" value="1"/>
</dbReference>
<keyword evidence="2 5" id="KW-0808">Transferase</keyword>
<dbReference type="EC" id="2.3.2.8" evidence="5"/>
<dbReference type="OMA" id="KMQYKND"/>
<evidence type="ECO:0000256" key="5">
    <source>
        <dbReference type="PIRNR" id="PIRNR037207"/>
    </source>
</evidence>
<gene>
    <name evidence="8" type="ORF">W97_07208</name>
</gene>
<dbReference type="Pfam" id="PF04376">
    <property type="entry name" value="ATE_N"/>
    <property type="match status" value="1"/>
</dbReference>
<organism evidence="8 9">
    <name type="scientific">Coniosporium apollinis (strain CBS 100218)</name>
    <name type="common">Rock-inhabiting black yeast</name>
    <dbReference type="NCBI Taxonomy" id="1168221"/>
    <lineage>
        <taxon>Eukaryota</taxon>
        <taxon>Fungi</taxon>
        <taxon>Dikarya</taxon>
        <taxon>Ascomycota</taxon>
        <taxon>Pezizomycotina</taxon>
        <taxon>Dothideomycetes</taxon>
        <taxon>Dothideomycetes incertae sedis</taxon>
        <taxon>Coniosporium</taxon>
    </lineage>
</organism>
<evidence type="ECO:0000256" key="1">
    <source>
        <dbReference type="ARBA" id="ARBA00009991"/>
    </source>
</evidence>
<reference evidence="9" key="1">
    <citation type="submission" date="2012-06" db="EMBL/GenBank/DDBJ databases">
        <title>The genome sequence of Coniosporium apollinis CBS 100218.</title>
        <authorList>
            <consortium name="The Broad Institute Genome Sequencing Platform"/>
            <person name="Cuomo C."/>
            <person name="Gorbushina A."/>
            <person name="Noack S."/>
            <person name="Walker B."/>
            <person name="Young S.K."/>
            <person name="Zeng Q."/>
            <person name="Gargeya S."/>
            <person name="Fitzgerald M."/>
            <person name="Haas B."/>
            <person name="Abouelleil A."/>
            <person name="Alvarado L."/>
            <person name="Arachchi H.M."/>
            <person name="Berlin A.M."/>
            <person name="Chapman S.B."/>
            <person name="Goldberg J."/>
            <person name="Griggs A."/>
            <person name="Gujja S."/>
            <person name="Hansen M."/>
            <person name="Howarth C."/>
            <person name="Imamovic A."/>
            <person name="Larimer J."/>
            <person name="McCowan C."/>
            <person name="Montmayeur A."/>
            <person name="Murphy C."/>
            <person name="Neiman D."/>
            <person name="Pearson M."/>
            <person name="Priest M."/>
            <person name="Roberts A."/>
            <person name="Saif S."/>
            <person name="Shea T."/>
            <person name="Sisk P."/>
            <person name="Sykes S."/>
            <person name="Wortman J."/>
            <person name="Nusbaum C."/>
            <person name="Birren B."/>
        </authorList>
    </citation>
    <scope>NUCLEOTIDE SEQUENCE [LARGE SCALE GENOMIC DNA]</scope>
    <source>
        <strain evidence="9">CBS 100218</strain>
    </source>
</reference>
<dbReference type="Proteomes" id="UP000016924">
    <property type="component" value="Unassembled WGS sequence"/>
</dbReference>
<evidence type="ECO:0000256" key="4">
    <source>
        <dbReference type="ARBA" id="ARBA00023315"/>
    </source>
</evidence>
<evidence type="ECO:0000259" key="6">
    <source>
        <dbReference type="Pfam" id="PF04376"/>
    </source>
</evidence>
<dbReference type="InterPro" id="IPR030700">
    <property type="entry name" value="N-end_Aminoacyl_Trfase"/>
</dbReference>
<dbReference type="OrthoDB" id="74183at2759"/>
<accession>R7Z1J7</accession>
<name>R7Z1J7_CONA1</name>
<evidence type="ECO:0000259" key="7">
    <source>
        <dbReference type="Pfam" id="PF04377"/>
    </source>
</evidence>
<dbReference type="HOGENOM" id="CLU_020349_0_1_1"/>
<dbReference type="InterPro" id="IPR007471">
    <property type="entry name" value="N-end_Aminoacyl_Trfase_N"/>
</dbReference>
<feature type="domain" description="N-end rule aminoacyl transferase C-terminal" evidence="7">
    <location>
        <begin position="135"/>
        <end position="270"/>
    </location>
</feature>
<keyword evidence="3 5" id="KW-0833">Ubl conjugation pathway</keyword>
<evidence type="ECO:0000313" key="8">
    <source>
        <dbReference type="EMBL" id="EON68060.1"/>
    </source>
</evidence>
<dbReference type="InterPro" id="IPR016181">
    <property type="entry name" value="Acyl_CoA_acyltransferase"/>
</dbReference>
<dbReference type="RefSeq" id="XP_007783377.1">
    <property type="nucleotide sequence ID" value="XM_007785187.1"/>
</dbReference>
<dbReference type="GO" id="GO:0005737">
    <property type="term" value="C:cytoplasm"/>
    <property type="evidence" value="ECO:0007669"/>
    <property type="project" value="TreeGrafter"/>
</dbReference>
<dbReference type="PIRSF" id="PIRSF037207">
    <property type="entry name" value="ATE1_euk"/>
    <property type="match status" value="1"/>
</dbReference>
<dbReference type="AlphaFoldDB" id="R7Z1J7"/>
<proteinExistence type="inferred from homology"/>
<sequence length="419" mass="47911">MTGASYYAVTNSLDVEHYQELVDRGWRRSGTLLYKPDVLRSCCPHYTIRLPVASFKPRRDQRQAINRWNRYVAGEAYYAEAARLRPKSKGEKARQRTEFDLIETVHESEYDRLPEPPEQEHQFKVTLEPDTFTEEKFKLYANYQQVVHHDKPSEITRTGFKRFLCGSPLQRTSRALNGKTQSLGSFHQCYRLDGRLIAIGIIDLLPHCVSGVYFIYHEDFEKWSFGKLSALREAALALEEGYEFYYMGYYIHPCTKMRYKGEYKPQHVLDPETNEWNPLEPEIRQLLDNKKFVSLSREQRLNEAAPETSEPEKVDLDRTDIDGYQYGSPTEAAGAANSGLSLFSFRMPGIMTLEELMTQVDLGKISISLGGGMLVKMEDLVSFEDSSPLDSHSLKGLIAELAACVGPIVAKEMVVKLST</sequence>
<dbReference type="GO" id="GO:0004057">
    <property type="term" value="F:arginyl-tRNA--protein transferase activity"/>
    <property type="evidence" value="ECO:0007669"/>
    <property type="project" value="UniProtKB-EC"/>
</dbReference>
<feature type="domain" description="N-end aminoacyl transferase N-terminal" evidence="6">
    <location>
        <begin position="9"/>
        <end position="63"/>
    </location>
</feature>
<dbReference type="InterPro" id="IPR017137">
    <property type="entry name" value="Arg-tRNA-P_Trfase_1_euk"/>
</dbReference>
<dbReference type="STRING" id="1168221.R7Z1J7"/>
<dbReference type="GeneID" id="19904519"/>
<keyword evidence="4 5" id="KW-0012">Acyltransferase</keyword>
<evidence type="ECO:0000256" key="2">
    <source>
        <dbReference type="ARBA" id="ARBA00022679"/>
    </source>
</evidence>
<comment type="similarity">
    <text evidence="1 5">Belongs to the R-transferase family.</text>
</comment>
<keyword evidence="9" id="KW-1185">Reference proteome</keyword>
<dbReference type="SUPFAM" id="SSF55729">
    <property type="entry name" value="Acyl-CoA N-acyltransferases (Nat)"/>
    <property type="match status" value="1"/>
</dbReference>
<comment type="catalytic activity">
    <reaction evidence="5">
        <text>an N-terminal L-alpha-aminoacyl-[protein] + L-arginyl-tRNA(Arg) = an N-terminal L-arginyl-L-aminoacyl-[protein] + tRNA(Arg) + H(+)</text>
        <dbReference type="Rhea" id="RHEA:10208"/>
        <dbReference type="Rhea" id="RHEA-COMP:9658"/>
        <dbReference type="Rhea" id="RHEA-COMP:9673"/>
        <dbReference type="Rhea" id="RHEA-COMP:10636"/>
        <dbReference type="Rhea" id="RHEA-COMP:10638"/>
        <dbReference type="ChEBI" id="CHEBI:15378"/>
        <dbReference type="ChEBI" id="CHEBI:78442"/>
        <dbReference type="ChEBI" id="CHEBI:78513"/>
        <dbReference type="ChEBI" id="CHEBI:78597"/>
        <dbReference type="ChEBI" id="CHEBI:83562"/>
        <dbReference type="EC" id="2.3.2.8"/>
    </reaction>
</comment>